<reference evidence="3" key="1">
    <citation type="submission" date="2023-08" db="EMBL/GenBank/DDBJ databases">
        <title>Black Yeasts Isolated from many extreme environments.</title>
        <authorList>
            <person name="Coleine C."/>
            <person name="Stajich J.E."/>
            <person name="Selbmann L."/>
        </authorList>
    </citation>
    <scope>NUCLEOTIDE SEQUENCE</scope>
    <source>
        <strain evidence="3">CCFEE 5810</strain>
    </source>
</reference>
<dbReference type="PANTHER" id="PTHR35395:SF1">
    <property type="entry name" value="DUF6536 DOMAIN-CONTAINING PROTEIN"/>
    <property type="match status" value="1"/>
</dbReference>
<keyword evidence="1" id="KW-1133">Transmembrane helix</keyword>
<protein>
    <recommendedName>
        <fullName evidence="2">DUF6536 domain-containing protein</fullName>
    </recommendedName>
</protein>
<dbReference type="Pfam" id="PF20163">
    <property type="entry name" value="DUF6536"/>
    <property type="match status" value="1"/>
</dbReference>
<gene>
    <name evidence="3" type="ORF">LTR97_011912</name>
</gene>
<feature type="domain" description="DUF6536" evidence="2">
    <location>
        <begin position="123"/>
        <end position="250"/>
    </location>
</feature>
<evidence type="ECO:0000313" key="4">
    <source>
        <dbReference type="Proteomes" id="UP001310594"/>
    </source>
</evidence>
<evidence type="ECO:0000256" key="1">
    <source>
        <dbReference type="SAM" id="Phobius"/>
    </source>
</evidence>
<dbReference type="EMBL" id="JAVRQU010000023">
    <property type="protein sequence ID" value="KAK5690751.1"/>
    <property type="molecule type" value="Genomic_DNA"/>
</dbReference>
<feature type="transmembrane region" description="Helical" evidence="1">
    <location>
        <begin position="171"/>
        <end position="192"/>
    </location>
</feature>
<name>A0AAN7VW65_9PEZI</name>
<keyword evidence="1" id="KW-0812">Transmembrane</keyword>
<organism evidence="3 4">
    <name type="scientific">Elasticomyces elasticus</name>
    <dbReference type="NCBI Taxonomy" id="574655"/>
    <lineage>
        <taxon>Eukaryota</taxon>
        <taxon>Fungi</taxon>
        <taxon>Dikarya</taxon>
        <taxon>Ascomycota</taxon>
        <taxon>Pezizomycotina</taxon>
        <taxon>Dothideomycetes</taxon>
        <taxon>Dothideomycetidae</taxon>
        <taxon>Mycosphaerellales</taxon>
        <taxon>Teratosphaeriaceae</taxon>
        <taxon>Elasticomyces</taxon>
    </lineage>
</organism>
<keyword evidence="1" id="KW-0472">Membrane</keyword>
<evidence type="ECO:0000259" key="2">
    <source>
        <dbReference type="Pfam" id="PF20163"/>
    </source>
</evidence>
<proteinExistence type="predicted"/>
<dbReference type="Proteomes" id="UP001310594">
    <property type="component" value="Unassembled WGS sequence"/>
</dbReference>
<dbReference type="InterPro" id="IPR046623">
    <property type="entry name" value="DUF6536"/>
</dbReference>
<dbReference type="AlphaFoldDB" id="A0AAN7VW65"/>
<feature type="transmembrane region" description="Helical" evidence="1">
    <location>
        <begin position="122"/>
        <end position="151"/>
    </location>
</feature>
<comment type="caution">
    <text evidence="3">The sequence shown here is derived from an EMBL/GenBank/DDBJ whole genome shotgun (WGS) entry which is preliminary data.</text>
</comment>
<evidence type="ECO:0000313" key="3">
    <source>
        <dbReference type="EMBL" id="KAK5690751.1"/>
    </source>
</evidence>
<sequence>MAASHVGNDAVSLDAQWASEQMSIIGGGQDIALDTYPSSSHSTVSVQLDHESVSLLFGAPEQSQPLIPGVDDHQSEVGAATVDGNVEIPQFASRSALSPWIPLADPYGLQAMKKARWSRRDTALTIQFGIASLVLVLNIGLTVFAVVHYGVNAGFSDLYLGSCDMANQINLGLHVLINVFSTALLGSSNFCAQLLASPTRSEVDAAHAKQDWLDIGIPSLRNIHPFRQRINLRRRVVWLLLMSSSALLHLT</sequence>
<dbReference type="PANTHER" id="PTHR35395">
    <property type="entry name" value="DUF6536 DOMAIN-CONTAINING PROTEIN"/>
    <property type="match status" value="1"/>
</dbReference>
<accession>A0AAN7VW65</accession>